<organism evidence="6 9">
    <name type="scientific">Mediterraneibacter gnavus</name>
    <name type="common">Ruminococcus gnavus</name>
    <dbReference type="NCBI Taxonomy" id="33038"/>
    <lineage>
        <taxon>Bacteria</taxon>
        <taxon>Bacillati</taxon>
        <taxon>Bacillota</taxon>
        <taxon>Clostridia</taxon>
        <taxon>Lachnospirales</taxon>
        <taxon>Lachnospiraceae</taxon>
        <taxon>Mediterraneibacter</taxon>
    </lineage>
</organism>
<dbReference type="RefSeq" id="WP_023924069.1">
    <property type="nucleotide sequence ID" value="NZ_CP070036.1"/>
</dbReference>
<evidence type="ECO:0000313" key="2">
    <source>
        <dbReference type="EMBL" id="MDE1205080.1"/>
    </source>
</evidence>
<dbReference type="CDD" id="cd02440">
    <property type="entry name" value="AdoMet_MTases"/>
    <property type="match status" value="1"/>
</dbReference>
<evidence type="ECO:0000313" key="3">
    <source>
        <dbReference type="EMBL" id="NSI20014.1"/>
    </source>
</evidence>
<evidence type="ECO:0000313" key="5">
    <source>
        <dbReference type="EMBL" id="NSI66342.1"/>
    </source>
</evidence>
<dbReference type="PANTHER" id="PTHR43591">
    <property type="entry name" value="METHYLTRANSFERASE"/>
    <property type="match status" value="1"/>
</dbReference>
<dbReference type="Proteomes" id="UP001149331">
    <property type="component" value="Unassembled WGS sequence"/>
</dbReference>
<evidence type="ECO:0000259" key="1">
    <source>
        <dbReference type="Pfam" id="PF08241"/>
    </source>
</evidence>
<dbReference type="GO" id="GO:0008757">
    <property type="term" value="F:S-adenosylmethionine-dependent methyltransferase activity"/>
    <property type="evidence" value="ECO:0007669"/>
    <property type="project" value="InterPro"/>
</dbReference>
<accession>A0A2N5NXQ3</accession>
<reference evidence="2" key="4">
    <citation type="submission" date="2022-12" db="EMBL/GenBank/DDBJ databases">
        <title>Genome of R. gnavus strain RSHDN_120.</title>
        <authorList>
            <person name="Abdugheni R."/>
        </authorList>
    </citation>
    <scope>NUCLEOTIDE SEQUENCE</scope>
    <source>
        <strain evidence="2">RSHDN_120</strain>
    </source>
</reference>
<reference evidence="3" key="2">
    <citation type="journal article" date="2020" name="Cell Host Microbe">
        <title>Functional and Genomic Variation between Human-Derived Isolates of Lachnospiraceae Reveals Inter- and Intra-Species Diversity.</title>
        <authorList>
            <person name="Sorbara M.T."/>
            <person name="Littmann E.R."/>
            <person name="Fontana E."/>
            <person name="Moody T.U."/>
            <person name="Kohout C.E."/>
            <person name="Gjonbalaj M."/>
            <person name="Eaton V."/>
            <person name="Seok R."/>
            <person name="Leiner I.M."/>
            <person name="Pamer E.G."/>
        </authorList>
    </citation>
    <scope>NUCLEOTIDE SEQUENCE</scope>
    <source>
        <strain evidence="5">MSK.11.9</strain>
        <strain evidence="4">MSK.15.32</strain>
        <strain evidence="3">MSK.22.53</strain>
    </source>
</reference>
<dbReference type="AlphaFoldDB" id="A0A2N5NXQ3"/>
<dbReference type="Proteomes" id="UP001296580">
    <property type="component" value="Unassembled WGS sequence"/>
</dbReference>
<evidence type="ECO:0000313" key="9">
    <source>
        <dbReference type="Proteomes" id="UP000286137"/>
    </source>
</evidence>
<evidence type="ECO:0000313" key="4">
    <source>
        <dbReference type="EMBL" id="NSI57538.1"/>
    </source>
</evidence>
<keyword evidence="6" id="KW-0808">Transferase</keyword>
<comment type="caution">
    <text evidence="6">The sequence shown here is derived from an EMBL/GenBank/DDBJ whole genome shotgun (WGS) entry which is preliminary data.</text>
</comment>
<protein>
    <submittedName>
        <fullName evidence="6">Methyltransferase domain-containing protein</fullName>
    </submittedName>
</protein>
<dbReference type="Gene3D" id="3.40.50.150">
    <property type="entry name" value="Vaccinia Virus protein VP39"/>
    <property type="match status" value="1"/>
</dbReference>
<evidence type="ECO:0000313" key="7">
    <source>
        <dbReference type="EMBL" id="RHG15074.1"/>
    </source>
</evidence>
<dbReference type="InterPro" id="IPR013216">
    <property type="entry name" value="Methyltransf_11"/>
</dbReference>
<dbReference type="GO" id="GO:0032259">
    <property type="term" value="P:methylation"/>
    <property type="evidence" value="ECO:0007669"/>
    <property type="project" value="UniProtKB-KW"/>
</dbReference>
<keyword evidence="6" id="KW-0489">Methyltransferase</keyword>
<dbReference type="EMBL" id="JAAIRV010000005">
    <property type="protein sequence ID" value="NSI57538.1"/>
    <property type="molecule type" value="Genomic_DNA"/>
</dbReference>
<reference evidence="8 9" key="1">
    <citation type="submission" date="2018-08" db="EMBL/GenBank/DDBJ databases">
        <title>A genome reference for cultivated species of the human gut microbiota.</title>
        <authorList>
            <person name="Zou Y."/>
            <person name="Xue W."/>
            <person name="Luo G."/>
        </authorList>
    </citation>
    <scope>NUCLEOTIDE SEQUENCE [LARGE SCALE GENOMIC DNA]</scope>
    <source>
        <strain evidence="6 9">AF27-4BH</strain>
        <strain evidence="7 8">AM22-7AC</strain>
    </source>
</reference>
<dbReference type="EMBL" id="JAAIRM010000021">
    <property type="protein sequence ID" value="NSI20014.1"/>
    <property type="molecule type" value="Genomic_DNA"/>
</dbReference>
<name>A0A2N5NXQ3_MEDGN</name>
<evidence type="ECO:0000313" key="6">
    <source>
        <dbReference type="EMBL" id="RGQ60057.1"/>
    </source>
</evidence>
<dbReference type="EMBL" id="JAPZEG010000035">
    <property type="protein sequence ID" value="MDE1205080.1"/>
    <property type="molecule type" value="Genomic_DNA"/>
</dbReference>
<dbReference type="EMBL" id="QRTJ01000051">
    <property type="protein sequence ID" value="RGQ60057.1"/>
    <property type="molecule type" value="Genomic_DNA"/>
</dbReference>
<dbReference type="InterPro" id="IPR029063">
    <property type="entry name" value="SAM-dependent_MTases_sf"/>
</dbReference>
<dbReference type="Proteomes" id="UP001296581">
    <property type="component" value="Unassembled WGS sequence"/>
</dbReference>
<dbReference type="Proteomes" id="UP001296643">
    <property type="component" value="Unassembled WGS sequence"/>
</dbReference>
<evidence type="ECO:0000313" key="8">
    <source>
        <dbReference type="Proteomes" id="UP000285697"/>
    </source>
</evidence>
<dbReference type="EMBL" id="JAAIRY010000032">
    <property type="protein sequence ID" value="NSI66342.1"/>
    <property type="molecule type" value="Genomic_DNA"/>
</dbReference>
<proteinExistence type="predicted"/>
<dbReference type="SUPFAM" id="SSF53335">
    <property type="entry name" value="S-adenosyl-L-methionine-dependent methyltransferases"/>
    <property type="match status" value="1"/>
</dbReference>
<sequence>MNNYNEVKKSFGTQAEKFASYHMSKAEYTDYLIRSIQAKGNEHALEVAAGTCICGRAVAPYVKDITCLDLTEAMLEQGKKLAKQEGIQNISFVSGNAECLPFEDETFDLVITRLSLHHFVEPEKPFREMQRVLKKGGKLVIWDMVATTEELRETNDAIETMRDNSHTRILSREEFEALFEDAFELQLEETTLVPVNLQSWMDLTSTPEDIQKDIIDKMEYDLNGGDKTGFNPYIKEGQICFDHRWLLLIGKKEN</sequence>
<reference evidence="3" key="3">
    <citation type="submission" date="2020-02" db="EMBL/GenBank/DDBJ databases">
        <authorList>
            <person name="Littmann E."/>
            <person name="Sorbara M."/>
        </authorList>
    </citation>
    <scope>NUCLEOTIDE SEQUENCE</scope>
    <source>
        <strain evidence="5">MSK.11.9</strain>
        <strain evidence="4">MSK.15.32</strain>
        <strain evidence="3">MSK.22.53</strain>
    </source>
</reference>
<dbReference type="Proteomes" id="UP000285697">
    <property type="component" value="Unassembled WGS sequence"/>
</dbReference>
<feature type="domain" description="Methyltransferase type 11" evidence="1">
    <location>
        <begin position="45"/>
        <end position="141"/>
    </location>
</feature>
<dbReference type="Pfam" id="PF08241">
    <property type="entry name" value="Methyltransf_11"/>
    <property type="match status" value="1"/>
</dbReference>
<dbReference type="Proteomes" id="UP000286137">
    <property type="component" value="Unassembled WGS sequence"/>
</dbReference>
<gene>
    <name evidence="7" type="ORF">DW270_14620</name>
    <name evidence="6" type="ORF">DWY88_16080</name>
    <name evidence="3" type="ORF">G4958_11735</name>
    <name evidence="5" type="ORF">G4981_13855</name>
    <name evidence="4" type="ORF">G4993_03870</name>
    <name evidence="2" type="ORF">O4N78_16265</name>
</gene>
<dbReference type="EMBL" id="QRIA01000028">
    <property type="protein sequence ID" value="RHG15074.1"/>
    <property type="molecule type" value="Genomic_DNA"/>
</dbReference>